<evidence type="ECO:0000313" key="1">
    <source>
        <dbReference type="EMBL" id="MCS3920137.1"/>
    </source>
</evidence>
<evidence type="ECO:0000313" key="2">
    <source>
        <dbReference type="Proteomes" id="UP001204798"/>
    </source>
</evidence>
<dbReference type="SUPFAM" id="SSF52540">
    <property type="entry name" value="P-loop containing nucleoside triphosphate hydrolases"/>
    <property type="match status" value="1"/>
</dbReference>
<dbReference type="Proteomes" id="UP001204798">
    <property type="component" value="Unassembled WGS sequence"/>
</dbReference>
<organism evidence="1 2">
    <name type="scientific">Candidatus Fervidibacter sacchari</name>
    <dbReference type="NCBI Taxonomy" id="1448929"/>
    <lineage>
        <taxon>Bacteria</taxon>
        <taxon>Candidatus Fervidibacterota</taxon>
        <taxon>Candidatus Fervidibacter</taxon>
    </lineage>
</organism>
<keyword evidence="2" id="KW-1185">Reference proteome</keyword>
<dbReference type="EMBL" id="JANUCP010000004">
    <property type="protein sequence ID" value="MCS3920137.1"/>
    <property type="molecule type" value="Genomic_DNA"/>
</dbReference>
<dbReference type="RefSeq" id="WP_259097894.1">
    <property type="nucleotide sequence ID" value="NZ_CP130454.1"/>
</dbReference>
<sequence>MTAVDAVAKEGIYVGDGLPTLPPAPESIEETGLTLDFLADLTLKTLYVRGTLLGSELSDQLKLPHFNVLEHVLKFLRDEEFIEVRRGYGQFSTQWVYGLTNKGFVRARELMEQSAYVGPAPVPIRVYTDYIERYQVPWEGLTEQLLREVLSDLVVNDRLIRKLGPAFNSGKSMFLYGNAGNGKTSIAERFARALRGGVLVPYALEVNGQIIRFFDPAYHEPIPVPEEKLQASDRRWVLCKRPFIVVGGELRMENLEISYDPTVKYYNAPFQLKANGGVFMIDDFGRQRIHPRDLLNRWIVPLEKGIDYYTLQTGEQIVVPFKVLIIFSTNIAPKELVEEAFLRRIRYKIEVGDPSEEEFREIFRRVAESMGFEYEPELLDYLIERHYKRVGRGFRAVHPRDLLMQARDYCNYMGWQYKLTRELIDLAAETYFVEL</sequence>
<reference evidence="1 2" key="1">
    <citation type="submission" date="2022-08" db="EMBL/GenBank/DDBJ databases">
        <title>Bacterial and archaeal communities from various locations to study Microbial Dark Matter (Phase II).</title>
        <authorList>
            <person name="Stepanauskas R."/>
        </authorList>
    </citation>
    <scope>NUCLEOTIDE SEQUENCE [LARGE SCALE GENOMIC DNA]</scope>
    <source>
        <strain evidence="1 2">PD1</strain>
    </source>
</reference>
<dbReference type="InterPro" id="IPR027417">
    <property type="entry name" value="P-loop_NTPase"/>
</dbReference>
<accession>A0ABT2EQA0</accession>
<name>A0ABT2EQA0_9BACT</name>
<gene>
    <name evidence="1" type="ORF">M2350_002554</name>
</gene>
<protein>
    <submittedName>
        <fullName evidence="1">ATPase with chaperone activity</fullName>
    </submittedName>
</protein>
<comment type="caution">
    <text evidence="1">The sequence shown here is derived from an EMBL/GenBank/DDBJ whole genome shotgun (WGS) entry which is preliminary data.</text>
</comment>
<proteinExistence type="predicted"/>
<dbReference type="Gene3D" id="3.40.50.300">
    <property type="entry name" value="P-loop containing nucleotide triphosphate hydrolases"/>
    <property type="match status" value="1"/>
</dbReference>